<keyword evidence="2" id="KW-1185">Reference proteome</keyword>
<dbReference type="RefSeq" id="XP_013241086.1">
    <property type="nucleotide sequence ID" value="XM_013385632.1"/>
</dbReference>
<proteinExistence type="predicted"/>
<reference evidence="1 2" key="1">
    <citation type="submission" date="2014-05" db="EMBL/GenBank/DDBJ databases">
        <title>Draft genome sequence of a rare smut relative, Tilletiaria anomala UBC 951.</title>
        <authorList>
            <consortium name="DOE Joint Genome Institute"/>
            <person name="Toome M."/>
            <person name="Kuo A."/>
            <person name="Henrissat B."/>
            <person name="Lipzen A."/>
            <person name="Tritt A."/>
            <person name="Yoshinaga Y."/>
            <person name="Zane M."/>
            <person name="Barry K."/>
            <person name="Grigoriev I.V."/>
            <person name="Spatafora J.W."/>
            <person name="Aimea M.C."/>
        </authorList>
    </citation>
    <scope>NUCLEOTIDE SEQUENCE [LARGE SCALE GENOMIC DNA]</scope>
    <source>
        <strain evidence="1 2">UBC 951</strain>
    </source>
</reference>
<name>A0A066VCY1_TILAU</name>
<comment type="caution">
    <text evidence="1">The sequence shown here is derived from an EMBL/GenBank/DDBJ whole genome shotgun (WGS) entry which is preliminary data.</text>
</comment>
<dbReference type="InParanoid" id="A0A066VCY1"/>
<dbReference type="GeneID" id="25267963"/>
<protein>
    <submittedName>
        <fullName evidence="1">Uncharacterized protein</fullName>
    </submittedName>
</protein>
<accession>A0A066VCY1</accession>
<dbReference type="HOGENOM" id="CLU_2293635_0_0_1"/>
<sequence>MLVQRDGGSMSTIHIHFKPVLPFGFPAMPRVEGQRRPKFMRRPWLMMPPASRWSSPRAAVESFSRHYKRSKHRLGSTSIDQCPCSTCTAHLVCVHNPSRIV</sequence>
<gene>
    <name evidence="1" type="ORF">K437DRAFT_9522</name>
</gene>
<organism evidence="1 2">
    <name type="scientific">Tilletiaria anomala (strain ATCC 24038 / CBS 436.72 / UBC 951)</name>
    <dbReference type="NCBI Taxonomy" id="1037660"/>
    <lineage>
        <taxon>Eukaryota</taxon>
        <taxon>Fungi</taxon>
        <taxon>Dikarya</taxon>
        <taxon>Basidiomycota</taxon>
        <taxon>Ustilaginomycotina</taxon>
        <taxon>Exobasidiomycetes</taxon>
        <taxon>Georgefischeriales</taxon>
        <taxon>Tilletiariaceae</taxon>
        <taxon>Tilletiaria</taxon>
    </lineage>
</organism>
<dbReference type="AlphaFoldDB" id="A0A066VCY1"/>
<evidence type="ECO:0000313" key="1">
    <source>
        <dbReference type="EMBL" id="KDN39607.1"/>
    </source>
</evidence>
<dbReference type="EMBL" id="JMSN01000102">
    <property type="protein sequence ID" value="KDN39607.1"/>
    <property type="molecule type" value="Genomic_DNA"/>
</dbReference>
<dbReference type="Proteomes" id="UP000027361">
    <property type="component" value="Unassembled WGS sequence"/>
</dbReference>
<evidence type="ECO:0000313" key="2">
    <source>
        <dbReference type="Proteomes" id="UP000027361"/>
    </source>
</evidence>